<keyword evidence="9" id="KW-1185">Reference proteome</keyword>
<dbReference type="GO" id="GO:0004312">
    <property type="term" value="F:fatty acid synthase activity"/>
    <property type="evidence" value="ECO:0007669"/>
    <property type="project" value="InterPro"/>
</dbReference>
<dbReference type="PANTHER" id="PTHR10982:SF21">
    <property type="entry name" value="FATTY ACID SYNTHASE SUBUNIT BETA"/>
    <property type="match status" value="1"/>
</dbReference>
<dbReference type="PANTHER" id="PTHR10982">
    <property type="entry name" value="MALONYL COA-ACYL CARRIER PROTEIN TRANSACYLASE"/>
    <property type="match status" value="1"/>
</dbReference>
<dbReference type="eggNOG" id="COG4981">
    <property type="taxonomic scope" value="Bacteria"/>
</dbReference>
<dbReference type="InterPro" id="IPR055118">
    <property type="entry name" value="FAS-like_AT_central"/>
</dbReference>
<keyword evidence="2" id="KW-0808">Transferase</keyword>
<dbReference type="SUPFAM" id="SSF52151">
    <property type="entry name" value="FabD/lysophospholipase-like"/>
    <property type="match status" value="2"/>
</dbReference>
<evidence type="ECO:0000256" key="1">
    <source>
        <dbReference type="ARBA" id="ARBA00005254"/>
    </source>
</evidence>
<dbReference type="GO" id="GO:0016787">
    <property type="term" value="F:hydrolase activity"/>
    <property type="evidence" value="ECO:0007669"/>
    <property type="project" value="UniProtKB-KW"/>
</dbReference>
<comment type="caution">
    <text evidence="8">The sequence shown here is derived from an EMBL/GenBank/DDBJ whole genome shotgun (WGS) entry which is preliminary data.</text>
</comment>
<dbReference type="GO" id="GO:0006633">
    <property type="term" value="P:fatty acid biosynthetic process"/>
    <property type="evidence" value="ECO:0007669"/>
    <property type="project" value="InterPro"/>
</dbReference>
<dbReference type="GO" id="GO:0005835">
    <property type="term" value="C:fatty acid synthase complex"/>
    <property type="evidence" value="ECO:0007669"/>
    <property type="project" value="InterPro"/>
</dbReference>
<dbReference type="PRINTS" id="PR01483">
    <property type="entry name" value="FASYNTHASE"/>
</dbReference>
<dbReference type="Pfam" id="PF00698">
    <property type="entry name" value="Acyl_transf_1"/>
    <property type="match status" value="1"/>
</dbReference>
<dbReference type="eggNOG" id="COG2030">
    <property type="taxonomic scope" value="Bacteria"/>
</dbReference>
<dbReference type="Gene3D" id="3.30.70.3320">
    <property type="match status" value="1"/>
</dbReference>
<evidence type="ECO:0000256" key="2">
    <source>
        <dbReference type="ARBA" id="ARBA00022679"/>
    </source>
</evidence>
<evidence type="ECO:0000256" key="4">
    <source>
        <dbReference type="ARBA" id="ARBA00022857"/>
    </source>
</evidence>
<dbReference type="Pfam" id="PF22690">
    <property type="entry name" value="FAS_AT_central"/>
    <property type="match status" value="1"/>
</dbReference>
<protein>
    <submittedName>
        <fullName evidence="8">Fatty acid synthase</fullName>
    </submittedName>
</protein>
<dbReference type="SUPFAM" id="SSF54637">
    <property type="entry name" value="Thioesterase/thiol ester dehydrase-isomerase"/>
    <property type="match status" value="1"/>
</dbReference>
<dbReference type="InterPro" id="IPR047224">
    <property type="entry name" value="FAS_alpha_su_C"/>
</dbReference>
<dbReference type="InterPro" id="IPR016039">
    <property type="entry name" value="Thiolase-like"/>
</dbReference>
<evidence type="ECO:0000313" key="9">
    <source>
        <dbReference type="Proteomes" id="UP000035065"/>
    </source>
</evidence>
<reference evidence="8 9" key="1">
    <citation type="journal article" date="2011" name="J. Bacteriol.">
        <title>Draft Genome Sequence of Gordonia neofelifaecis NRRL B-59395, a Cholesterol-Degrading Actinomycete.</title>
        <authorList>
            <person name="Ge F."/>
            <person name="Li W."/>
            <person name="Chen G."/>
            <person name="Liu Y."/>
            <person name="Zhang G."/>
            <person name="Yong B."/>
            <person name="Wang Q."/>
            <person name="Wang N."/>
            <person name="Huang Z."/>
            <person name="Li W."/>
            <person name="Wang J."/>
            <person name="Wu C."/>
            <person name="Xie Q."/>
            <person name="Liu G."/>
        </authorList>
    </citation>
    <scope>NUCLEOTIDE SEQUENCE [LARGE SCALE GENOMIC DNA]</scope>
    <source>
        <strain evidence="8 9">NRRL B-59395</strain>
    </source>
</reference>
<dbReference type="InterPro" id="IPR003965">
    <property type="entry name" value="Fatty_acid_synthase"/>
</dbReference>
<dbReference type="PROSITE" id="PS52004">
    <property type="entry name" value="KS3_2"/>
    <property type="match status" value="1"/>
</dbReference>
<dbReference type="Pfam" id="PF08354">
    <property type="entry name" value="Fas1-AflB-like_hel"/>
    <property type="match status" value="1"/>
</dbReference>
<dbReference type="GO" id="GO:0004318">
    <property type="term" value="F:enoyl-[acyl-carrier-protein] reductase (NADH) activity"/>
    <property type="evidence" value="ECO:0007669"/>
    <property type="project" value="InterPro"/>
</dbReference>
<organism evidence="8 9">
    <name type="scientific">Gordonia neofelifaecis NRRL B-59395</name>
    <dbReference type="NCBI Taxonomy" id="644548"/>
    <lineage>
        <taxon>Bacteria</taxon>
        <taxon>Bacillati</taxon>
        <taxon>Actinomycetota</taxon>
        <taxon>Actinomycetes</taxon>
        <taxon>Mycobacteriales</taxon>
        <taxon>Gordoniaceae</taxon>
        <taxon>Gordonia</taxon>
    </lineage>
</organism>
<dbReference type="RefSeq" id="WP_009681194.1">
    <property type="nucleotide sequence ID" value="NZ_AEUD01000033.1"/>
</dbReference>
<dbReference type="eggNOG" id="COG0331">
    <property type="taxonomic scope" value="Bacteria"/>
</dbReference>
<dbReference type="Pfam" id="PF00109">
    <property type="entry name" value="ketoacyl-synt"/>
    <property type="match status" value="1"/>
</dbReference>
<dbReference type="Gene3D" id="1.20.930.70">
    <property type="match status" value="1"/>
</dbReference>
<dbReference type="SUPFAM" id="SSF51412">
    <property type="entry name" value="Inosine monophosphate dehydrogenase (IMPDH)"/>
    <property type="match status" value="1"/>
</dbReference>
<dbReference type="FunFam" id="3.40.366.10:FF:000009">
    <property type="entry name" value="Fatty acid synthase Fas"/>
    <property type="match status" value="1"/>
</dbReference>
<dbReference type="InterPro" id="IPR002539">
    <property type="entry name" value="MaoC-like_dom"/>
</dbReference>
<feature type="compositionally biased region" description="Acidic residues" evidence="6">
    <location>
        <begin position="1730"/>
        <end position="1741"/>
    </location>
</feature>
<evidence type="ECO:0000313" key="8">
    <source>
        <dbReference type="EMBL" id="EGD53204.1"/>
    </source>
</evidence>
<dbReference type="InterPro" id="IPR016035">
    <property type="entry name" value="Acyl_Trfase/lysoPLipase"/>
</dbReference>
<comment type="similarity">
    <text evidence="1">Belongs to the enoyl-CoA hydratase/isomerase family.</text>
</comment>
<dbReference type="InterPro" id="IPR013565">
    <property type="entry name" value="Fas1/AflB-like_central"/>
</dbReference>
<dbReference type="InterPro" id="IPR020841">
    <property type="entry name" value="PKS_Beta-ketoAc_synthase_dom"/>
</dbReference>
<dbReference type="InterPro" id="IPR014031">
    <property type="entry name" value="Ketoacyl_synth_C"/>
</dbReference>
<dbReference type="InterPro" id="IPR013785">
    <property type="entry name" value="Aldolase_TIM"/>
</dbReference>
<dbReference type="Gene3D" id="3.40.47.10">
    <property type="match status" value="1"/>
</dbReference>
<dbReference type="InterPro" id="IPR014043">
    <property type="entry name" value="Acyl_transferase_dom"/>
</dbReference>
<evidence type="ECO:0000256" key="3">
    <source>
        <dbReference type="ARBA" id="ARBA00022801"/>
    </source>
</evidence>
<evidence type="ECO:0000256" key="5">
    <source>
        <dbReference type="ARBA" id="ARBA00023002"/>
    </source>
</evidence>
<keyword evidence="3" id="KW-0378">Hydrolase</keyword>
<feature type="domain" description="Ketosynthase family 3 (KS3)" evidence="7">
    <location>
        <begin position="2543"/>
        <end position="2994"/>
    </location>
</feature>
<dbReference type="InterPro" id="IPR029069">
    <property type="entry name" value="HotDog_dom_sf"/>
</dbReference>
<feature type="region of interest" description="Disordered" evidence="6">
    <location>
        <begin position="1728"/>
        <end position="1754"/>
    </location>
</feature>
<dbReference type="CDD" id="cd08950">
    <property type="entry name" value="KR_fFAS_SDR_c_like"/>
    <property type="match status" value="1"/>
</dbReference>
<feature type="compositionally biased region" description="Low complexity" evidence="6">
    <location>
        <begin position="1742"/>
        <end position="1754"/>
    </location>
</feature>
<dbReference type="Proteomes" id="UP000035065">
    <property type="component" value="Unassembled WGS sequence"/>
</dbReference>
<keyword evidence="5" id="KW-0560">Oxidoreductase</keyword>
<dbReference type="InterPro" id="IPR050830">
    <property type="entry name" value="Fungal_FAS"/>
</dbReference>
<dbReference type="Gene3D" id="3.90.25.70">
    <property type="match status" value="1"/>
</dbReference>
<dbReference type="eggNOG" id="COG0304">
    <property type="taxonomic scope" value="Bacteria"/>
</dbReference>
<sequence length="3077" mass="324651">MTLDQHRTGQHTDKTDSASLLDRLAAGESYAICFGGQGGAWLPTLTELVTDADLGQSVAATVASARETLSPIADELAAAGSDRFEPLEWIRAHDEELPVPSETQLADALVSLPGILLTQLAAVANLGKQGLDTAVLPPSAVIGHSQGVMATEAVAADGQLPTAADSDLLAMAQLIGAAATVVSRRAGLLGTRDASPMISVAGARAAAIDELLAEYVADQPADAKGLPTVAIVNSRRTIVLSGSPRHLAAFSALAELRAAAEADARKRKVTGGTPFSPVLEDLNVTVPFHHPDLAPAVDLAVEWADRCGLDTELVRRHAAVLLVDPVDWVELVGDAVASGARWVIDFGPADLASRLSAPSLRGQGVGVVAAATRGGQRNLFVPGSAPEVSRPWSVFAPRLISLPDGRTVVDTAFTRLTGRSPMLLAGMTPTTVDPAIVAAAANAGHWAELAGGGQVTEEIFDANVERLTELLDAGRQVQFNSLFLDPYLWKLQLGGKKLVQKARAKGAPFDGVIITAGIPELEEAVDLVHEFTEAGLHYVAFKPGTVDQIRQVVRIALQVPHFPVIVQVEGGRAGGHHSWEDLDDLLLATYAELRDRPNVVLCVGGGIGTPERASEYLTGAWATAHGHPAMPLDGILVGTAAMATLEATTAPQVKQMLVDTEGCDTWIGAGHAEAGMASGRSQLGADIHEIDNAASRTGRLLDEVAGDADAVAERREEIIEALAATAKPYFGDVATMTYREWLDRYAELSVGNADRPLEWADITWEQRFSDMLRRTEARMNELDSGEFVSAFGEQIPNPHTAIAELAALYPAIENDVLHPADAAFFFELCRTPGKPVNFVPVVDKDVRRWYRSDSLWQAHDPRYTADQVCIIPGTVAVAGITRVDEPVGELLNRFESQVTSDLRAAGEQARVVAARRHRDIVPESAPLSVLIEAEDVLWAGRQVRNPIALLGDRDAWKVYDGEYAEHPSGAMVAYVPDAVTADDEIRLDLVVPVAGSILRIPFTGDLRVIDGGSPRVTTAGAADAMRELLTVAAGGELIESVDGVVTSTVAWQAHSVADHSGATASALPSVLVPTTPASPNGFAVPDTLVVACWPSVFSVIGAARTAHGLPVVEGLLDLVHLDHAVELTGEIPAVDTELTVVAQLIGVTDSSVGRVVEVHVDVRAGRDRIAVLRERFAIRGRLGDAELVDPVRAGGAAADEHAGTRKFVRSATVDAPTRMNGFAVVSGDRNPIHTDALAARLAGLGDPIVHGMWLSAAAQQVLAAADGDNPVPAPRAIRGWTARYLGMVRLGDTVDIRVDRVGMDAGRETFELTAKVEGELVMAATALLDAPRTVYAFPGQGIQHKGMGLEARSQSAAAREIWDRADKHTREALGFSILAVVRDNPTTLVAKGVTYHHPDGVLFLTQFTQVAMATLGVAQIAELRESGSFVEGSITCGHSVGEYNALAACAGVLPLEAVLEVVFQRGSAMHHLVPRDSQGRSDYRMAAIRPSQFGLKDADVEDFVASVGRDADEYLEVVNLNLLGSQYAIAGTVRGLELLESEIARRVEEFGGKRAFILVPGIDVPFHSTVLRAGVPEFRGKLEELLPADIDPDILVGRYIPNLVPRLFNLSREFVTEIAGLVPSDPLDAVLAEWDSWAARPSELTRVILIELLAWQFASPVRWIETQDLLFTPAADGGLGIDRFVEVGVKNAPTLSGLARNTLKLPDYAAAAAEVLNAESDAAVLRAEDSAPEPVEDEVVEEAPAQDAAPAAPAAAPVAAPAAAAGPRPDDIAFGPADAVRAVISLWTKMTPAQIGPADTIESLCDGVSSRRNQLLLDVGTELGLGAIDGAAEADMGALASTVSTLARGYKPLGDVLTDAVGDQVRKVAGPIGKRASYITDRVTSAWQLGDGWGQHTLVAVALGSREGVSVRGGDLGDLLDGGVGSAADFDALIDRAVRSVGQARGIAVELPVAASAGGGTVDAAALGEFTEQITGPDGVLALTARTILDQLGLADTVDVSDVEADPNAALADLVSSELGSDWQRTVAPAFDEERAVLIDDRWATAREDLARLWLDSEEDVHERHNDLAAAMTGAGDQVAEHATWWQGKALALGYTEHADVYAAIAHAAQLPEPGEFADDIAVVTGASKGSIAAAVVGRLLAGGATVVATTSRLTGERVDFYKELYRTHARNDAALWVVPANLASYADVDGLVEWLGSEQTENLGASTAVLKPVMRPTLLFPFAAPRVAGDLTDAGSRAEMEMKVLLWSVERLIAGLSAIGADHDIDARLHVVLPGSPNRGMFGGDGAYGEAKAALDALVTRWSAEESWNKHTTLAHALIGWVRGTGLMGHNDGLVDAVEAAGVKTWSTPEMADALVDLCSAQAREGALVEPIIADLTAGLDPEKIDLKALAASAAEAPGQATAADEDETDDASGVTVAALPAPARADVALDHAWPELDSRPEDLVVIVGAGEVGPYGSARTRFEMEVDEKLSAAGVLELAWTTGLVTWEETPKAGWYDVESGDPVPESEIAERYHDAVVERCGIRRYADEGAMVDNTQPLLESVFLDQDLTFNVPNESAAREFVSADPERTRIAPNAETGDWTVTRLAGTEIRVPRRASLSRTVGGQIPTGFDPVRWGVSPDMAESVDRVALWNLVATVDAFVTAGFSPSELMRWVHPGLVANTQGTGMGGMTSMRSLYVDTLLGESKANDILQEALPNVVAAHVVQSYIGSYGAMIHPVAACATAAVSVEEGVDKIRLGKALFSVAGGFDDLGIEGIVGFGDMSATADSAKMTAKGIDDRRFSRANDRRRGGFVESAGGGTVLLARGDVAAQLGLPVLGVVAWAQSFGDGVHTSIPAPGLGALGAARGEKASPLATALSALGVSPDDVAVVSKHDTSTRANDPNESELHERLAGAIGRNTGAPLFVVSQKSLTGHAKGGAAAFQLIGLCQVLRDGVIPPNRSLDCVDEKMREYPHLVWPRETLRMGGRFPLKAGLLTSLGFGHVSGLIAVVHPEAFIATLGEAERAAYREQSARRLRDGRQRLLQAMCGGDAMYQRPADRRLGDGDEHEAEAGLLLDPQVRLDDRGSYAAEDTLR</sequence>
<dbReference type="STRING" id="644548.SCNU_20152"/>
<dbReference type="Gene3D" id="3.10.129.10">
    <property type="entry name" value="Hotdog Thioesterase"/>
    <property type="match status" value="1"/>
</dbReference>
<dbReference type="CDD" id="cd00828">
    <property type="entry name" value="elong_cond_enzymes"/>
    <property type="match status" value="1"/>
</dbReference>
<gene>
    <name evidence="8" type="ORF">SCNU_20152</name>
</gene>
<dbReference type="SMART" id="SM00827">
    <property type="entry name" value="PKS_AT"/>
    <property type="match status" value="1"/>
</dbReference>
<dbReference type="InterPro" id="IPR014030">
    <property type="entry name" value="Ketoacyl_synth_N"/>
</dbReference>
<dbReference type="InterPro" id="IPR036291">
    <property type="entry name" value="NAD(P)-bd_dom_sf"/>
</dbReference>
<keyword evidence="4" id="KW-0521">NADP</keyword>
<dbReference type="Gene3D" id="3.40.366.10">
    <property type="entry name" value="Malonyl-Coenzyme A Acyl Carrier Protein, domain 2"/>
    <property type="match status" value="3"/>
</dbReference>
<accession>F1YQ19</accession>
<dbReference type="OrthoDB" id="4746285at2"/>
<dbReference type="Pfam" id="PF18094">
    <property type="entry name" value="DNA_pol_B_N"/>
    <property type="match status" value="1"/>
</dbReference>
<name>F1YQ19_9ACTN</name>
<dbReference type="Pfam" id="PF01575">
    <property type="entry name" value="MaoC_dehydratas"/>
    <property type="match status" value="1"/>
</dbReference>
<dbReference type="EMBL" id="AEUD01000033">
    <property type="protein sequence ID" value="EGD53204.1"/>
    <property type="molecule type" value="Genomic_DNA"/>
</dbReference>
<evidence type="ECO:0000259" key="7">
    <source>
        <dbReference type="PROSITE" id="PS52004"/>
    </source>
</evidence>
<dbReference type="Gene3D" id="3.40.50.720">
    <property type="entry name" value="NAD(P)-binding Rossmann-like Domain"/>
    <property type="match status" value="1"/>
</dbReference>
<dbReference type="SUPFAM" id="SSF53901">
    <property type="entry name" value="Thiolase-like"/>
    <property type="match status" value="2"/>
</dbReference>
<evidence type="ECO:0000256" key="6">
    <source>
        <dbReference type="SAM" id="MobiDB-lite"/>
    </source>
</evidence>
<proteinExistence type="inferred from homology"/>
<dbReference type="SUPFAM" id="SSF51735">
    <property type="entry name" value="NAD(P)-binding Rossmann-fold domains"/>
    <property type="match status" value="1"/>
</dbReference>
<dbReference type="InterPro" id="IPR001227">
    <property type="entry name" value="Ac_transferase_dom_sf"/>
</dbReference>
<dbReference type="Gene3D" id="3.20.20.70">
    <property type="entry name" value="Aldolase class I"/>
    <property type="match status" value="1"/>
</dbReference>
<dbReference type="Pfam" id="PF02801">
    <property type="entry name" value="Ketoacyl-synt_C"/>
    <property type="match status" value="1"/>
</dbReference>